<evidence type="ECO:0000256" key="1">
    <source>
        <dbReference type="SAM" id="MobiDB-lite"/>
    </source>
</evidence>
<reference evidence="3" key="1">
    <citation type="journal article" date="2017" name="Nat. Microbiol.">
        <title>Global analysis of biosynthetic gene clusters reveals vast potential of secondary metabolite production in Penicillium species.</title>
        <authorList>
            <person name="Nielsen J.C."/>
            <person name="Grijseels S."/>
            <person name="Prigent S."/>
            <person name="Ji B."/>
            <person name="Dainat J."/>
            <person name="Nielsen K.F."/>
            <person name="Frisvad J.C."/>
            <person name="Workman M."/>
            <person name="Nielsen J."/>
        </authorList>
    </citation>
    <scope>NUCLEOTIDE SEQUENCE [LARGE SCALE GENOMIC DNA]</scope>
    <source>
        <strain evidence="3">IBT 14082</strain>
    </source>
</reference>
<protein>
    <submittedName>
        <fullName evidence="2">Uncharacterized protein</fullName>
    </submittedName>
</protein>
<gene>
    <name evidence="2" type="ORF">PENFLA_c031G08858</name>
</gene>
<dbReference type="Proteomes" id="UP000191342">
    <property type="component" value="Unassembled WGS sequence"/>
</dbReference>
<accession>A0A1V6SNJ6</accession>
<feature type="compositionally biased region" description="Acidic residues" evidence="1">
    <location>
        <begin position="83"/>
        <end position="108"/>
    </location>
</feature>
<dbReference type="AlphaFoldDB" id="A0A1V6SNJ6"/>
<organism evidence="2 3">
    <name type="scientific">Penicillium flavigenum</name>
    <dbReference type="NCBI Taxonomy" id="254877"/>
    <lineage>
        <taxon>Eukaryota</taxon>
        <taxon>Fungi</taxon>
        <taxon>Dikarya</taxon>
        <taxon>Ascomycota</taxon>
        <taxon>Pezizomycotina</taxon>
        <taxon>Eurotiomycetes</taxon>
        <taxon>Eurotiomycetidae</taxon>
        <taxon>Eurotiales</taxon>
        <taxon>Aspergillaceae</taxon>
        <taxon>Penicillium</taxon>
    </lineage>
</organism>
<name>A0A1V6SNJ6_9EURO</name>
<feature type="compositionally biased region" description="Polar residues" evidence="1">
    <location>
        <begin position="63"/>
        <end position="75"/>
    </location>
</feature>
<comment type="caution">
    <text evidence="2">The sequence shown here is derived from an EMBL/GenBank/DDBJ whole genome shotgun (WGS) entry which is preliminary data.</text>
</comment>
<sequence>MEKGKEVVDLEGTPESSNAAISRAERTRKPPSYYSDIEYDRGGNPRATTSPSPPSRNPLAHGSNDNEGESSQARTVQVGDLEPQNEDTYSTEEEVDDDDDNDDGEDVDLSTSLRESGSSSNKQKAPDSEELDQRMKWEHFADSTQPDDQTRYEMALLSLPLGKVWGPDDLRDPKHPLYFKVALRLLYNKLRGSRGLHLNTSILIPYSEISSLHQNKLEETYRRPFY</sequence>
<keyword evidence="3" id="KW-1185">Reference proteome</keyword>
<dbReference type="EMBL" id="MLQL01000031">
    <property type="protein sequence ID" value="OQE15546.1"/>
    <property type="molecule type" value="Genomic_DNA"/>
</dbReference>
<dbReference type="OrthoDB" id="3801254at2759"/>
<evidence type="ECO:0000313" key="3">
    <source>
        <dbReference type="Proteomes" id="UP000191342"/>
    </source>
</evidence>
<proteinExistence type="predicted"/>
<evidence type="ECO:0000313" key="2">
    <source>
        <dbReference type="EMBL" id="OQE15546.1"/>
    </source>
</evidence>
<feature type="region of interest" description="Disordered" evidence="1">
    <location>
        <begin position="1"/>
        <end position="131"/>
    </location>
</feature>
<feature type="compositionally biased region" description="Low complexity" evidence="1">
    <location>
        <begin position="110"/>
        <end position="120"/>
    </location>
</feature>